<dbReference type="GO" id="GO:0004421">
    <property type="term" value="F:hydroxymethylglutaryl-CoA synthase activity"/>
    <property type="evidence" value="ECO:0007669"/>
    <property type="project" value="UniProtKB-EC"/>
</dbReference>
<comment type="similarity">
    <text evidence="1">Belongs to the thiolase-like superfamily. HMG-CoA synthase family.</text>
</comment>
<dbReference type="EC" id="2.3.3.10" evidence="7"/>
<reference evidence="7 8" key="1">
    <citation type="submission" date="2018-08" db="EMBL/GenBank/DDBJ databases">
        <title>A genome reference for cultivated species of the human gut microbiota.</title>
        <authorList>
            <person name="Zou Y."/>
            <person name="Xue W."/>
            <person name="Luo G."/>
        </authorList>
    </citation>
    <scope>NUCLEOTIDE SEQUENCE [LARGE SCALE GENOMIC DNA]</scope>
    <source>
        <strain evidence="7 8">AF30-12BH</strain>
    </source>
</reference>
<feature type="domain" description="Hydroxymethylglutaryl-coenzyme A synthase N-terminal" evidence="5">
    <location>
        <begin position="24"/>
        <end position="164"/>
    </location>
</feature>
<feature type="domain" description="Hydroxymethylglutaryl-coenzyme A synthase C-terminal" evidence="6">
    <location>
        <begin position="246"/>
        <end position="386"/>
    </location>
</feature>
<dbReference type="InterPro" id="IPR013528">
    <property type="entry name" value="HMG_CoA_synth_N"/>
</dbReference>
<evidence type="ECO:0000256" key="3">
    <source>
        <dbReference type="PIRSR" id="PIRSR611554-1"/>
    </source>
</evidence>
<dbReference type="Pfam" id="PF01154">
    <property type="entry name" value="HMG_CoA_synt_N"/>
    <property type="match status" value="1"/>
</dbReference>
<dbReference type="CDD" id="cd00827">
    <property type="entry name" value="init_cond_enzymes"/>
    <property type="match status" value="1"/>
</dbReference>
<evidence type="ECO:0000313" key="7">
    <source>
        <dbReference type="EMBL" id="RHN27136.1"/>
    </source>
</evidence>
<name>A0AAE8AR23_STRPA</name>
<feature type="active site" description="Proton donor/acceptor" evidence="3">
    <location>
        <position position="233"/>
    </location>
</feature>
<sequence>MTIGIDKIGFATSPYVLRLKDLAAARDTDPEKLSKGLLLKEQSVAPITEDIVTLAATAADDILTDEDKEAIDMVILATESGIDQSKAAAVFVHGLLDIQPFARSFEMKEACYAATAALDYAKLHVEKFPQSKVLVIASDIAKYGIGTPGEPTQGAGAVAMLISQNPRILSFNDDNVAQTRDVMDFWRPNYATTPFVNGIYSTQQYLDSLKTTWAEYQKRTGLTLTDFASVCFHLPYPKLALKGLKKILDKSLSEEKKDQLQYNFDQSILYSQRVGNIYTGSLFLGLLSLLENDPQLKAGDRIALFSYGSGAVSEIFSANLVPGFEQLLDHKRMEKLDQRTVLSVADYERLFYEEVDLDPSGNQVFEPATHQTFALTEIKEHQRTYQKVEK</sequence>
<comment type="caution">
    <text evidence="7">The sequence shown here is derived from an EMBL/GenBank/DDBJ whole genome shotgun (WGS) entry which is preliminary data.</text>
</comment>
<evidence type="ECO:0000256" key="4">
    <source>
        <dbReference type="PIRSR" id="PIRSR611554-2"/>
    </source>
</evidence>
<organism evidence="7 8">
    <name type="scientific">Streptococcus parasanguinis</name>
    <dbReference type="NCBI Taxonomy" id="1318"/>
    <lineage>
        <taxon>Bacteria</taxon>
        <taxon>Bacillati</taxon>
        <taxon>Bacillota</taxon>
        <taxon>Bacilli</taxon>
        <taxon>Lactobacillales</taxon>
        <taxon>Streptococcaceae</taxon>
        <taxon>Streptococcus</taxon>
    </lineage>
</organism>
<dbReference type="InterPro" id="IPR016039">
    <property type="entry name" value="Thiolase-like"/>
</dbReference>
<dbReference type="SUPFAM" id="SSF53901">
    <property type="entry name" value="Thiolase-like"/>
    <property type="match status" value="2"/>
</dbReference>
<dbReference type="Proteomes" id="UP000285725">
    <property type="component" value="Unassembled WGS sequence"/>
</dbReference>
<evidence type="ECO:0000259" key="6">
    <source>
        <dbReference type="Pfam" id="PF08540"/>
    </source>
</evidence>
<proteinExistence type="inferred from homology"/>
<evidence type="ECO:0000259" key="5">
    <source>
        <dbReference type="Pfam" id="PF01154"/>
    </source>
</evidence>
<keyword evidence="2 7" id="KW-0808">Transferase</keyword>
<protein>
    <submittedName>
        <fullName evidence="7">Hydroxymethylglutaryl-CoA synthase</fullName>
        <ecNumber evidence="7">2.3.3.10</ecNumber>
    </submittedName>
</protein>
<keyword evidence="7" id="KW-0012">Acyltransferase</keyword>
<dbReference type="AlphaFoldDB" id="A0AAE8AR23"/>
<feature type="active site" description="Acyl-thioester intermediate" evidence="3">
    <location>
        <position position="111"/>
    </location>
</feature>
<dbReference type="InterPro" id="IPR013746">
    <property type="entry name" value="HMG_CoA_synt_C_dom"/>
</dbReference>
<feature type="binding site" evidence="4">
    <location>
        <position position="276"/>
    </location>
    <ligand>
        <name>(3S)-3-hydroxy-3-methylglutaryl-CoA</name>
        <dbReference type="ChEBI" id="CHEBI:43074"/>
    </ligand>
</feature>
<dbReference type="NCBIfam" id="TIGR01835">
    <property type="entry name" value="HMG-CoA-S_prok"/>
    <property type="match status" value="1"/>
</dbReference>
<dbReference type="InterPro" id="IPR011554">
    <property type="entry name" value="HMG_CoA_synthase_prok"/>
</dbReference>
<dbReference type="GO" id="GO:0006084">
    <property type="term" value="P:acetyl-CoA metabolic process"/>
    <property type="evidence" value="ECO:0007669"/>
    <property type="project" value="InterPro"/>
</dbReference>
<accession>A0AAE8AR23</accession>
<feature type="binding site" evidence="4">
    <location>
        <position position="29"/>
    </location>
    <ligand>
        <name>(3S)-3-hydroxy-3-methylglutaryl-CoA</name>
        <dbReference type="ChEBI" id="CHEBI:43074"/>
    </ligand>
</feature>
<dbReference type="PANTHER" id="PTHR43323:SF2">
    <property type="entry name" value="HYDROXYMETHYLGLUTARYL-COA SYNTHASE"/>
    <property type="match status" value="1"/>
</dbReference>
<evidence type="ECO:0000256" key="2">
    <source>
        <dbReference type="ARBA" id="ARBA00022679"/>
    </source>
</evidence>
<feature type="binding site" evidence="4">
    <location>
        <position position="242"/>
    </location>
    <ligand>
        <name>(3S)-3-hydroxy-3-methylglutaryl-CoA</name>
        <dbReference type="ChEBI" id="CHEBI:43074"/>
    </ligand>
</feature>
<evidence type="ECO:0000313" key="8">
    <source>
        <dbReference type="Proteomes" id="UP000285725"/>
    </source>
</evidence>
<dbReference type="Pfam" id="PF08540">
    <property type="entry name" value="HMG_CoA_synt_C"/>
    <property type="match status" value="1"/>
</dbReference>
<gene>
    <name evidence="7" type="ORF">DWZ19_01395</name>
</gene>
<feature type="active site" description="Proton donor/acceptor" evidence="3">
    <location>
        <position position="79"/>
    </location>
</feature>
<feature type="binding site" evidence="4">
    <location>
        <position position="143"/>
    </location>
    <ligand>
        <name>(3S)-3-hydroxy-3-methylglutaryl-CoA</name>
        <dbReference type="ChEBI" id="CHEBI:43074"/>
    </ligand>
</feature>
<dbReference type="RefSeq" id="WP_031576299.1">
    <property type="nucleotide sequence ID" value="NZ_CABJDC010000001.1"/>
</dbReference>
<dbReference type="EMBL" id="QRQU01000001">
    <property type="protein sequence ID" value="RHN27136.1"/>
    <property type="molecule type" value="Genomic_DNA"/>
</dbReference>
<dbReference type="PANTHER" id="PTHR43323">
    <property type="entry name" value="3-HYDROXY-3-METHYLGLUTARYL COENZYME A SYNTHASE"/>
    <property type="match status" value="1"/>
</dbReference>
<evidence type="ECO:0000256" key="1">
    <source>
        <dbReference type="ARBA" id="ARBA00007061"/>
    </source>
</evidence>
<dbReference type="Gene3D" id="3.40.47.10">
    <property type="match status" value="2"/>
</dbReference>